<comment type="caution">
    <text evidence="10">Lacks conserved residue(s) required for the propagation of feature annotation.</text>
</comment>
<dbReference type="KEGG" id="rmar:GBA65_05470"/>
<keyword evidence="8 10" id="KW-0030">Aminoacyl-tRNA synthetase</keyword>
<comment type="subcellular location">
    <subcellularLocation>
        <location evidence="1 10">Cytoplasm</location>
    </subcellularLocation>
</comment>
<evidence type="ECO:0000256" key="9">
    <source>
        <dbReference type="ARBA" id="ARBA00048573"/>
    </source>
</evidence>
<dbReference type="RefSeq" id="WP_166395733.1">
    <property type="nucleotide sequence ID" value="NZ_CP045121.1"/>
</dbReference>
<evidence type="ECO:0000256" key="1">
    <source>
        <dbReference type="ARBA" id="ARBA00004496"/>
    </source>
</evidence>
<dbReference type="SUPFAM" id="SSF52374">
    <property type="entry name" value="Nucleotidylyl transferase"/>
    <property type="match status" value="1"/>
</dbReference>
<dbReference type="Gene3D" id="1.10.10.350">
    <property type="match status" value="1"/>
</dbReference>
<dbReference type="InterPro" id="IPR020751">
    <property type="entry name" value="aa-tRNA-synth_I_codon-bd_sub2"/>
</dbReference>
<proteinExistence type="inferred from homology"/>
<comment type="catalytic activity">
    <reaction evidence="9 10">
        <text>tRNA(Lys) + L-lysine + ATP = L-lysyl-tRNA(Lys) + AMP + diphosphate</text>
        <dbReference type="Rhea" id="RHEA:20792"/>
        <dbReference type="Rhea" id="RHEA-COMP:9696"/>
        <dbReference type="Rhea" id="RHEA-COMP:9697"/>
        <dbReference type="ChEBI" id="CHEBI:30616"/>
        <dbReference type="ChEBI" id="CHEBI:32551"/>
        <dbReference type="ChEBI" id="CHEBI:33019"/>
        <dbReference type="ChEBI" id="CHEBI:78442"/>
        <dbReference type="ChEBI" id="CHEBI:78529"/>
        <dbReference type="ChEBI" id="CHEBI:456215"/>
        <dbReference type="EC" id="6.1.1.6"/>
    </reaction>
</comment>
<keyword evidence="4 10" id="KW-0436">Ligase</keyword>
<dbReference type="GO" id="GO:0005524">
    <property type="term" value="F:ATP binding"/>
    <property type="evidence" value="ECO:0007669"/>
    <property type="project" value="UniProtKB-UniRule"/>
</dbReference>
<evidence type="ECO:0000256" key="8">
    <source>
        <dbReference type="ARBA" id="ARBA00023146"/>
    </source>
</evidence>
<dbReference type="GO" id="GO:0004824">
    <property type="term" value="F:lysine-tRNA ligase activity"/>
    <property type="evidence" value="ECO:0007669"/>
    <property type="project" value="UniProtKB-UniRule"/>
</dbReference>
<accession>A0A6G8PV36</accession>
<evidence type="ECO:0000256" key="3">
    <source>
        <dbReference type="ARBA" id="ARBA00022490"/>
    </source>
</evidence>
<dbReference type="Gene3D" id="1.10.10.770">
    <property type="match status" value="1"/>
</dbReference>
<dbReference type="GO" id="GO:0000049">
    <property type="term" value="F:tRNA binding"/>
    <property type="evidence" value="ECO:0007669"/>
    <property type="project" value="InterPro"/>
</dbReference>
<evidence type="ECO:0000256" key="7">
    <source>
        <dbReference type="ARBA" id="ARBA00022917"/>
    </source>
</evidence>
<dbReference type="HAMAP" id="MF_00177">
    <property type="entry name" value="Lys_tRNA_synth_class1"/>
    <property type="match status" value="1"/>
</dbReference>
<reference evidence="11 12" key="1">
    <citation type="submission" date="2019-10" db="EMBL/GenBank/DDBJ databases">
        <title>Rubrobacter sp nov SCSIO 52915 isolated from a deep-sea sediment in the South China Sea.</title>
        <authorList>
            <person name="Chen R.W."/>
        </authorList>
    </citation>
    <scope>NUCLEOTIDE SEQUENCE [LARGE SCALE GENOMIC DNA]</scope>
    <source>
        <strain evidence="11 12">SCSIO 52915</strain>
    </source>
</reference>
<dbReference type="EMBL" id="CP045121">
    <property type="protein sequence ID" value="QIN78055.1"/>
    <property type="molecule type" value="Genomic_DNA"/>
</dbReference>
<evidence type="ECO:0000256" key="6">
    <source>
        <dbReference type="ARBA" id="ARBA00022840"/>
    </source>
</evidence>
<evidence type="ECO:0000313" key="11">
    <source>
        <dbReference type="EMBL" id="QIN78055.1"/>
    </source>
</evidence>
<evidence type="ECO:0000256" key="4">
    <source>
        <dbReference type="ARBA" id="ARBA00022598"/>
    </source>
</evidence>
<organism evidence="11 12">
    <name type="scientific">Rubrobacter marinus</name>
    <dbReference type="NCBI Taxonomy" id="2653852"/>
    <lineage>
        <taxon>Bacteria</taxon>
        <taxon>Bacillati</taxon>
        <taxon>Actinomycetota</taxon>
        <taxon>Rubrobacteria</taxon>
        <taxon>Rubrobacterales</taxon>
        <taxon>Rubrobacteraceae</taxon>
        <taxon>Rubrobacter</taxon>
    </lineage>
</organism>
<gene>
    <name evidence="10 11" type="primary">lysS</name>
    <name evidence="11" type="ORF">GBA65_05470</name>
</gene>
<keyword evidence="5 10" id="KW-0547">Nucleotide-binding</keyword>
<dbReference type="InterPro" id="IPR002904">
    <property type="entry name" value="Lys-tRNA-ligase"/>
</dbReference>
<dbReference type="InterPro" id="IPR008925">
    <property type="entry name" value="aa_tRNA-synth_I_cd-bd_sf"/>
</dbReference>
<dbReference type="AlphaFoldDB" id="A0A6G8PV36"/>
<dbReference type="Gene3D" id="3.40.50.620">
    <property type="entry name" value="HUPs"/>
    <property type="match status" value="2"/>
</dbReference>
<evidence type="ECO:0000313" key="12">
    <source>
        <dbReference type="Proteomes" id="UP000502706"/>
    </source>
</evidence>
<keyword evidence="12" id="KW-1185">Reference proteome</keyword>
<comment type="similarity">
    <text evidence="2 10">Belongs to the class-I aminoacyl-tRNA synthetase family.</text>
</comment>
<dbReference type="EC" id="6.1.1.6" evidence="10"/>
<protein>
    <recommendedName>
        <fullName evidence="10">Lysine--tRNA ligase</fullName>
        <ecNumber evidence="10">6.1.1.6</ecNumber>
    </recommendedName>
    <alternativeName>
        <fullName evidence="10">Lysyl-tRNA synthetase</fullName>
        <shortName evidence="10">LysRS</shortName>
    </alternativeName>
</protein>
<sequence length="498" mass="54981">MSSADLYIPSWAERVAAGLGPGPHVVVTGISPSGNIHAGNLREVLVAEAVANAQKARGEEVRFVFHADTIDPLRKIAPGVPKDYERYLGHSLSRVPDPEGCHASYAEHFLEPFEDALGKLGMDVEVLRSHELYEGGVYAEVTREALERTDDLRGILQEISGRKMPEHWSPYLPRASSGRLGGRVLEHLPEQNSVVYEDEDGWEDSSNYARGEGKLGWRVELAARWKALRATFEPFGKDHTSRGGSTDTADRMAREVFDYPVPGRYEYEWIQIKGRGAMSSSKGIVLLPNELLEIMPPGAVRRMILGRDPGRALDLDLGAGFPRFMDEYRAQTEGNPVPFAHLVTVAQTVGGDVEGAAEMLRRGGYEEAVRDREKLREDLRYAHNWAERWAPEQYRLGVRREVPAEVAEIDDEGRRYLRAVAEKLSDGMGGDEAQDLLYSTAVELGVKPKKAFAALYTALLGKKSGPKAGPFVAGLDAGFVRTRFADVSGDTHSQGAER</sequence>
<keyword evidence="7 10" id="KW-0648">Protein biosynthesis</keyword>
<feature type="short sequence motif" description="'KMSKS' region" evidence="10">
    <location>
        <begin position="277"/>
        <end position="281"/>
    </location>
</feature>
<dbReference type="NCBIfam" id="TIGR00467">
    <property type="entry name" value="lysS_arch"/>
    <property type="match status" value="1"/>
</dbReference>
<dbReference type="SUPFAM" id="SSF48163">
    <property type="entry name" value="An anticodon-binding domain of class I aminoacyl-tRNA synthetases"/>
    <property type="match status" value="1"/>
</dbReference>
<dbReference type="Pfam" id="PF01921">
    <property type="entry name" value="tRNA-synt_1f"/>
    <property type="match status" value="1"/>
</dbReference>
<dbReference type="InterPro" id="IPR014729">
    <property type="entry name" value="Rossmann-like_a/b/a_fold"/>
</dbReference>
<dbReference type="InterPro" id="IPR001412">
    <property type="entry name" value="aa-tRNA-synth_I_CS"/>
</dbReference>
<dbReference type="GO" id="GO:0005737">
    <property type="term" value="C:cytoplasm"/>
    <property type="evidence" value="ECO:0007669"/>
    <property type="project" value="UniProtKB-SubCell"/>
</dbReference>
<dbReference type="PANTHER" id="PTHR37940:SF1">
    <property type="entry name" value="LYSINE--TRNA LIGASE"/>
    <property type="match status" value="1"/>
</dbReference>
<dbReference type="Proteomes" id="UP000502706">
    <property type="component" value="Chromosome"/>
</dbReference>
<evidence type="ECO:0000256" key="5">
    <source>
        <dbReference type="ARBA" id="ARBA00022741"/>
    </source>
</evidence>
<evidence type="ECO:0000256" key="2">
    <source>
        <dbReference type="ARBA" id="ARBA00005594"/>
    </source>
</evidence>
<dbReference type="GO" id="GO:0006430">
    <property type="term" value="P:lysyl-tRNA aminoacylation"/>
    <property type="evidence" value="ECO:0007669"/>
    <property type="project" value="UniProtKB-UniRule"/>
</dbReference>
<dbReference type="PROSITE" id="PS00178">
    <property type="entry name" value="AA_TRNA_LIGASE_I"/>
    <property type="match status" value="1"/>
</dbReference>
<keyword evidence="3 10" id="KW-0963">Cytoplasm</keyword>
<keyword evidence="6 10" id="KW-0067">ATP-binding</keyword>
<dbReference type="PANTHER" id="PTHR37940">
    <property type="entry name" value="LYSINE--TRNA LIGASE"/>
    <property type="match status" value="1"/>
</dbReference>
<evidence type="ECO:0000256" key="10">
    <source>
        <dbReference type="HAMAP-Rule" id="MF_00177"/>
    </source>
</evidence>
<name>A0A6G8PV36_9ACTN</name>